<dbReference type="Gene3D" id="3.30.479.30">
    <property type="entry name" value="Band 7 domain"/>
    <property type="match status" value="1"/>
</dbReference>
<dbReference type="PANTHER" id="PTHR13806:SF46">
    <property type="entry name" value="FLOTILLIN-1-RELATED"/>
    <property type="match status" value="1"/>
</dbReference>
<keyword evidence="7" id="KW-1185">Reference proteome</keyword>
<evidence type="ECO:0000256" key="1">
    <source>
        <dbReference type="ARBA" id="ARBA00004370"/>
    </source>
</evidence>
<gene>
    <name evidence="8" type="primary">LOC108560410</name>
</gene>
<dbReference type="PANTHER" id="PTHR13806">
    <property type="entry name" value="FLOTILLIN-RELATED"/>
    <property type="match status" value="1"/>
</dbReference>
<evidence type="ECO:0000256" key="4">
    <source>
        <dbReference type="RuleBase" id="RU366054"/>
    </source>
</evidence>
<reference evidence="8" key="1">
    <citation type="submission" date="2025-08" db="UniProtKB">
        <authorList>
            <consortium name="RefSeq"/>
        </authorList>
    </citation>
    <scope>IDENTIFICATION</scope>
    <source>
        <tissue evidence="8">Whole Larva</tissue>
    </source>
</reference>
<dbReference type="InterPro" id="IPR031905">
    <property type="entry name" value="Flotillin_C"/>
</dbReference>
<dbReference type="RefSeq" id="XP_017773427.1">
    <property type="nucleotide sequence ID" value="XM_017917938.1"/>
</dbReference>
<evidence type="ECO:0000259" key="6">
    <source>
        <dbReference type="SMART" id="SM00244"/>
    </source>
</evidence>
<evidence type="ECO:0000313" key="7">
    <source>
        <dbReference type="Proteomes" id="UP000695000"/>
    </source>
</evidence>
<name>A0ABM1MFS7_NICVS</name>
<dbReference type="InterPro" id="IPR001107">
    <property type="entry name" value="Band_7"/>
</dbReference>
<comment type="subcellular location">
    <subcellularLocation>
        <location evidence="1">Membrane</location>
    </subcellularLocation>
</comment>
<evidence type="ECO:0000256" key="2">
    <source>
        <dbReference type="ARBA" id="ARBA00007161"/>
    </source>
</evidence>
<dbReference type="GeneID" id="108560410"/>
<dbReference type="SMART" id="SM00244">
    <property type="entry name" value="PHB"/>
    <property type="match status" value="1"/>
</dbReference>
<dbReference type="Pfam" id="PF15975">
    <property type="entry name" value="Flot"/>
    <property type="match status" value="1"/>
</dbReference>
<dbReference type="Pfam" id="PF01145">
    <property type="entry name" value="Band_7"/>
    <property type="match status" value="1"/>
</dbReference>
<feature type="coiled-coil region" evidence="5">
    <location>
        <begin position="248"/>
        <end position="323"/>
    </location>
</feature>
<feature type="domain" description="Band 7" evidence="6">
    <location>
        <begin position="87"/>
        <end position="272"/>
    </location>
</feature>
<protein>
    <submittedName>
        <fullName evidence="8">Flotillin-1 isoform X1</fullName>
    </submittedName>
</protein>
<evidence type="ECO:0000313" key="8">
    <source>
        <dbReference type="RefSeq" id="XP_017773427.1"/>
    </source>
</evidence>
<dbReference type="CDD" id="cd03399">
    <property type="entry name" value="SPFH_flotillin"/>
    <property type="match status" value="1"/>
</dbReference>
<comment type="similarity">
    <text evidence="2 4">Belongs to the band 7/mec-2 family. Flotillin subfamily.</text>
</comment>
<keyword evidence="3" id="KW-0472">Membrane</keyword>
<proteinExistence type="inferred from homology"/>
<dbReference type="SUPFAM" id="SSF117892">
    <property type="entry name" value="Band 7/SPFH domain"/>
    <property type="match status" value="1"/>
</dbReference>
<evidence type="ECO:0000256" key="5">
    <source>
        <dbReference type="SAM" id="Coils"/>
    </source>
</evidence>
<dbReference type="InterPro" id="IPR027705">
    <property type="entry name" value="Flotillin_fam"/>
</dbReference>
<organism evidence="7 8">
    <name type="scientific">Nicrophorus vespilloides</name>
    <name type="common">Boreal carrion beetle</name>
    <dbReference type="NCBI Taxonomy" id="110193"/>
    <lineage>
        <taxon>Eukaryota</taxon>
        <taxon>Metazoa</taxon>
        <taxon>Ecdysozoa</taxon>
        <taxon>Arthropoda</taxon>
        <taxon>Hexapoda</taxon>
        <taxon>Insecta</taxon>
        <taxon>Pterygota</taxon>
        <taxon>Neoptera</taxon>
        <taxon>Endopterygota</taxon>
        <taxon>Coleoptera</taxon>
        <taxon>Polyphaga</taxon>
        <taxon>Staphyliniformia</taxon>
        <taxon>Silphidae</taxon>
        <taxon>Nicrophorinae</taxon>
        <taxon>Nicrophorus</taxon>
    </lineage>
</organism>
<keyword evidence="5" id="KW-0175">Coiled coil</keyword>
<evidence type="ECO:0000256" key="3">
    <source>
        <dbReference type="ARBA" id="ARBA00023136"/>
    </source>
</evidence>
<dbReference type="InterPro" id="IPR036013">
    <property type="entry name" value="Band_7/SPFH_dom_sf"/>
</dbReference>
<dbReference type="Proteomes" id="UP000695000">
    <property type="component" value="Unplaced"/>
</dbReference>
<accession>A0ABM1MFS7</accession>
<sequence>MTWGFVTCGPNEALVISGCCYSKPHLVPGGRAFIWPAIQRIQRISLNTMTLQVDSPTVYTSQGVPISVTGIAQVKIQGQNEEMLLAACEQFLGKKENDIQHIALVTLEGHQRAIMGSMTVEEIYKDRKKFSKQVFEVASSDLVNMGITVVSYTLKDIRDEEGAKGYLKSLGMARTAEVKRDARIGEAEARCDAQIKEAIAEEQRMASVFLNDTDIAKARRDFELKKAAYDVEVQTKNAEAELAYELQAAKTKQRIKEEQMQIKVVERTQEIAVQEQEIARRERELEATVRRPAEAEKFRLEKIAEANNKRVLLEAEAEAEAIRLKGQAEAFAIEAKAKAEAEQMAKKADAWKEYKDAAMIDMLLDVLPKVAAEVAAPLSQTKKITMVSSGDGNVGASKLTDEVFAIVTKVPELVKTMTGVDISKSVHAA</sequence>